<organism evidence="1">
    <name type="scientific">marine sediment metagenome</name>
    <dbReference type="NCBI Taxonomy" id="412755"/>
    <lineage>
        <taxon>unclassified sequences</taxon>
        <taxon>metagenomes</taxon>
        <taxon>ecological metagenomes</taxon>
    </lineage>
</organism>
<gene>
    <name evidence="1" type="ORF">LCGC14_2017020</name>
</gene>
<name>A0A0F9HVR4_9ZZZZ</name>
<sequence length="144" mass="15986">MKKIWITTTIVAGSMLIGGLWFVPGLTGAHTNAEGMMGTGMMGQGMMGYGMMGQEQNMFEECEEMVEWMTERKPQAGEALTQEDAVSIVEDYLKKINNPNLKVGEVEKTADEDYLVEIVTKDGSLVDKLEVNRLSGWIHSIYAE</sequence>
<dbReference type="EMBL" id="LAZR01023231">
    <property type="protein sequence ID" value="KKL79222.1"/>
    <property type="molecule type" value="Genomic_DNA"/>
</dbReference>
<accession>A0A0F9HVR4</accession>
<reference evidence="1" key="1">
    <citation type="journal article" date="2015" name="Nature">
        <title>Complex archaea that bridge the gap between prokaryotes and eukaryotes.</title>
        <authorList>
            <person name="Spang A."/>
            <person name="Saw J.H."/>
            <person name="Jorgensen S.L."/>
            <person name="Zaremba-Niedzwiedzka K."/>
            <person name="Martijn J."/>
            <person name="Lind A.E."/>
            <person name="van Eijk R."/>
            <person name="Schleper C."/>
            <person name="Guy L."/>
            <person name="Ettema T.J."/>
        </authorList>
    </citation>
    <scope>NUCLEOTIDE SEQUENCE</scope>
</reference>
<dbReference type="AlphaFoldDB" id="A0A0F9HVR4"/>
<proteinExistence type="predicted"/>
<comment type="caution">
    <text evidence="1">The sequence shown here is derived from an EMBL/GenBank/DDBJ whole genome shotgun (WGS) entry which is preliminary data.</text>
</comment>
<evidence type="ECO:0000313" key="1">
    <source>
        <dbReference type="EMBL" id="KKL79222.1"/>
    </source>
</evidence>
<evidence type="ECO:0008006" key="2">
    <source>
        <dbReference type="Google" id="ProtNLM"/>
    </source>
</evidence>
<protein>
    <recommendedName>
        <fullName evidence="2">PepSY domain-containing protein</fullName>
    </recommendedName>
</protein>